<evidence type="ECO:0000256" key="1">
    <source>
        <dbReference type="ARBA" id="ARBA00000971"/>
    </source>
</evidence>
<keyword evidence="5 7" id="KW-0697">Rotamase</keyword>
<dbReference type="Gene3D" id="1.25.40.10">
    <property type="entry name" value="Tetratricopeptide repeat domain"/>
    <property type="match status" value="1"/>
</dbReference>
<dbReference type="GO" id="GO:0003755">
    <property type="term" value="F:peptidyl-prolyl cis-trans isomerase activity"/>
    <property type="evidence" value="ECO:0007669"/>
    <property type="project" value="UniProtKB-KW"/>
</dbReference>
<dbReference type="Gene3D" id="3.10.50.40">
    <property type="match status" value="3"/>
</dbReference>
<feature type="region of interest" description="Disordered" evidence="8">
    <location>
        <begin position="581"/>
        <end position="617"/>
    </location>
</feature>
<dbReference type="FunFam" id="1.25.40.10:FF:000008">
    <property type="entry name" value="Peptidylprolyl isomerase"/>
    <property type="match status" value="1"/>
</dbReference>
<keyword evidence="4" id="KW-0802">TPR repeat</keyword>
<gene>
    <name evidence="10" type="ORF">KC19_5G125400</name>
</gene>
<dbReference type="EMBL" id="CM026425">
    <property type="protein sequence ID" value="KAG0577017.1"/>
    <property type="molecule type" value="Genomic_DNA"/>
</dbReference>
<dbReference type="InterPro" id="IPR050754">
    <property type="entry name" value="FKBP4/5/8-like"/>
</dbReference>
<comment type="caution">
    <text evidence="10">The sequence shown here is derived from an EMBL/GenBank/DDBJ whole genome shotgun (WGS) entry which is preliminary data.</text>
</comment>
<dbReference type="Pfam" id="PF00254">
    <property type="entry name" value="FKBP_C"/>
    <property type="match status" value="3"/>
</dbReference>
<sequence>MDSDGEEKKQDSDDEEKKEQKVEVPDTSRPTCDLHDEDEEEDVEAGPPDFTTGIVMVERNVLKNGGIKKMIVSHGSDPSPKTPLYGDEIKVHYTGMLPDGTVFDSSRDKEPYVFNLGVGQVIKGWDKGVKTMRKGEQAVFTLKPEYAYGKAGRPPGVPPNTTLKFDIELLSWCSVRDVCRDGGVMKKIIFEGESWETPKDPDEVIVKYVAKLDDGTIISKSPDEGSQYIVKDGLFCSGISHAVKTMNKKEVVVLTVRPEYGFGPEGREAIDSEGGVPPNATLTVDLEVISWNVVESVTDDNVVVKKIIRQGESYEKPNDGSFIKVKYIGTLLDGTIFEKKGYDSEEPYTICIDEDQVVPGLDETFVSMKKNEVCIVTIPPQYGFEGEEKQCDLALVPPNSILTYEVEMVSFIKEKDHWDWNSSQKIAGATKKKDQGNNLFKSGKLFQASLKYEKGAKYVDYDIHFPDANEKKTARELKISLNLNDAACKLKLNKFSEVVDLTTKVLDLDSMNVKALFRRAQANSALMEVELAYQDIKMAVEVDPENRDVASEHKKLRQKVTELHKKEAKLYGNMFERMRKMEEKELKQPDEGLANLANAEPVQDNSEKIPAQVSVQG</sequence>
<evidence type="ECO:0000313" key="11">
    <source>
        <dbReference type="Proteomes" id="UP000822688"/>
    </source>
</evidence>
<evidence type="ECO:0000256" key="2">
    <source>
        <dbReference type="ARBA" id="ARBA00013194"/>
    </source>
</evidence>
<dbReference type="PANTHER" id="PTHR46512">
    <property type="entry name" value="PEPTIDYLPROLYL ISOMERASE"/>
    <property type="match status" value="1"/>
</dbReference>
<proteinExistence type="predicted"/>
<keyword evidence="11" id="KW-1185">Reference proteome</keyword>
<dbReference type="FunFam" id="3.10.50.40:FF:000006">
    <property type="entry name" value="Peptidyl-prolyl cis-trans isomerase"/>
    <property type="match status" value="1"/>
</dbReference>
<feature type="compositionally biased region" description="Acidic residues" evidence="8">
    <location>
        <begin position="35"/>
        <end position="44"/>
    </location>
</feature>
<feature type="region of interest" description="Disordered" evidence="8">
    <location>
        <begin position="1"/>
        <end position="50"/>
    </location>
</feature>
<keyword evidence="6 7" id="KW-0413">Isomerase</keyword>
<evidence type="ECO:0000256" key="8">
    <source>
        <dbReference type="SAM" id="MobiDB-lite"/>
    </source>
</evidence>
<evidence type="ECO:0000256" key="5">
    <source>
        <dbReference type="ARBA" id="ARBA00023110"/>
    </source>
</evidence>
<dbReference type="PANTHER" id="PTHR46512:SF9">
    <property type="entry name" value="PEPTIDYLPROLYL ISOMERASE"/>
    <property type="match status" value="1"/>
</dbReference>
<protein>
    <recommendedName>
        <fullName evidence="2 7">peptidylprolyl isomerase</fullName>
        <ecNumber evidence="2 7">5.2.1.8</ecNumber>
    </recommendedName>
</protein>
<name>A0A8T0I1W7_CERPU</name>
<reference evidence="10" key="1">
    <citation type="submission" date="2020-06" db="EMBL/GenBank/DDBJ databases">
        <title>WGS assembly of Ceratodon purpureus strain R40.</title>
        <authorList>
            <person name="Carey S.B."/>
            <person name="Jenkins J."/>
            <person name="Shu S."/>
            <person name="Lovell J.T."/>
            <person name="Sreedasyam A."/>
            <person name="Maumus F."/>
            <person name="Tiley G.P."/>
            <person name="Fernandez-Pozo N."/>
            <person name="Barry K."/>
            <person name="Chen C."/>
            <person name="Wang M."/>
            <person name="Lipzen A."/>
            <person name="Daum C."/>
            <person name="Saski C.A."/>
            <person name="Payton A.C."/>
            <person name="Mcbreen J.C."/>
            <person name="Conrad R.E."/>
            <person name="Kollar L.M."/>
            <person name="Olsson S."/>
            <person name="Huttunen S."/>
            <person name="Landis J.B."/>
            <person name="Wickett N.J."/>
            <person name="Johnson M.G."/>
            <person name="Rensing S.A."/>
            <person name="Grimwood J."/>
            <person name="Schmutz J."/>
            <person name="Mcdaniel S.F."/>
        </authorList>
    </citation>
    <scope>NUCLEOTIDE SEQUENCE</scope>
    <source>
        <strain evidence="10">R40</strain>
    </source>
</reference>
<feature type="compositionally biased region" description="Basic and acidic residues" evidence="8">
    <location>
        <begin position="1"/>
        <end position="26"/>
    </location>
</feature>
<evidence type="ECO:0000256" key="4">
    <source>
        <dbReference type="ARBA" id="ARBA00022803"/>
    </source>
</evidence>
<feature type="domain" description="PPIase FKBP-type" evidence="9">
    <location>
        <begin position="320"/>
        <end position="412"/>
    </location>
</feature>
<dbReference type="InterPro" id="IPR011990">
    <property type="entry name" value="TPR-like_helical_dom_sf"/>
</dbReference>
<dbReference type="AlphaFoldDB" id="A0A8T0I1W7"/>
<dbReference type="SUPFAM" id="SSF48452">
    <property type="entry name" value="TPR-like"/>
    <property type="match status" value="1"/>
</dbReference>
<dbReference type="SMART" id="SM00028">
    <property type="entry name" value="TPR"/>
    <property type="match status" value="2"/>
</dbReference>
<organism evidence="10 11">
    <name type="scientific">Ceratodon purpureus</name>
    <name type="common">Fire moss</name>
    <name type="synonym">Dicranum purpureum</name>
    <dbReference type="NCBI Taxonomy" id="3225"/>
    <lineage>
        <taxon>Eukaryota</taxon>
        <taxon>Viridiplantae</taxon>
        <taxon>Streptophyta</taxon>
        <taxon>Embryophyta</taxon>
        <taxon>Bryophyta</taxon>
        <taxon>Bryophytina</taxon>
        <taxon>Bryopsida</taxon>
        <taxon>Dicranidae</taxon>
        <taxon>Pseudoditrichales</taxon>
        <taxon>Ditrichaceae</taxon>
        <taxon>Ceratodon</taxon>
    </lineage>
</organism>
<evidence type="ECO:0000256" key="6">
    <source>
        <dbReference type="ARBA" id="ARBA00023235"/>
    </source>
</evidence>
<dbReference type="EC" id="5.2.1.8" evidence="2 7"/>
<dbReference type="SUPFAM" id="SSF54534">
    <property type="entry name" value="FKBP-like"/>
    <property type="match status" value="3"/>
</dbReference>
<accession>A0A8T0I1W7</accession>
<dbReference type="InterPro" id="IPR046357">
    <property type="entry name" value="PPIase_dom_sf"/>
</dbReference>
<dbReference type="FunFam" id="3.10.50.40:FF:000017">
    <property type="entry name" value="Peptidylprolyl isomerase"/>
    <property type="match status" value="1"/>
</dbReference>
<evidence type="ECO:0000256" key="7">
    <source>
        <dbReference type="PROSITE-ProRule" id="PRU00277"/>
    </source>
</evidence>
<evidence type="ECO:0000256" key="3">
    <source>
        <dbReference type="ARBA" id="ARBA00022737"/>
    </source>
</evidence>
<comment type="catalytic activity">
    <reaction evidence="1 7">
        <text>[protein]-peptidylproline (omega=180) = [protein]-peptidylproline (omega=0)</text>
        <dbReference type="Rhea" id="RHEA:16237"/>
        <dbReference type="Rhea" id="RHEA-COMP:10747"/>
        <dbReference type="Rhea" id="RHEA-COMP:10748"/>
        <dbReference type="ChEBI" id="CHEBI:83833"/>
        <dbReference type="ChEBI" id="CHEBI:83834"/>
        <dbReference type="EC" id="5.2.1.8"/>
    </reaction>
</comment>
<keyword evidence="3" id="KW-0677">Repeat</keyword>
<dbReference type="PROSITE" id="PS50059">
    <property type="entry name" value="FKBP_PPIASE"/>
    <property type="match status" value="3"/>
</dbReference>
<feature type="compositionally biased region" description="Basic and acidic residues" evidence="8">
    <location>
        <begin position="581"/>
        <end position="590"/>
    </location>
</feature>
<dbReference type="InterPro" id="IPR019734">
    <property type="entry name" value="TPR_rpt"/>
</dbReference>
<dbReference type="InterPro" id="IPR001179">
    <property type="entry name" value="PPIase_FKBP_dom"/>
</dbReference>
<evidence type="ECO:0000259" key="9">
    <source>
        <dbReference type="PROSITE" id="PS50059"/>
    </source>
</evidence>
<feature type="domain" description="PPIase FKBP-type" evidence="9">
    <location>
        <begin position="86"/>
        <end position="173"/>
    </location>
</feature>
<evidence type="ECO:0000313" key="10">
    <source>
        <dbReference type="EMBL" id="KAG0577017.1"/>
    </source>
</evidence>
<dbReference type="Proteomes" id="UP000822688">
    <property type="component" value="Chromosome 5"/>
</dbReference>
<feature type="domain" description="PPIase FKBP-type" evidence="9">
    <location>
        <begin position="201"/>
        <end position="292"/>
    </location>
</feature>